<proteinExistence type="inferred from homology"/>
<feature type="region of interest" description="Disordered" evidence="3">
    <location>
        <begin position="95"/>
        <end position="136"/>
    </location>
</feature>
<dbReference type="SUPFAM" id="SSF52540">
    <property type="entry name" value="P-loop containing nucleoside triphosphate hydrolases"/>
    <property type="match status" value="2"/>
</dbReference>
<dbReference type="EMBL" id="QEFC01000299">
    <property type="protein sequence ID" value="KAE9465161.1"/>
    <property type="molecule type" value="Genomic_DNA"/>
</dbReference>
<protein>
    <recommendedName>
        <fullName evidence="4">Sulfotransferase domain-containing protein</fullName>
    </recommendedName>
</protein>
<feature type="domain" description="Sulfotransferase" evidence="4">
    <location>
        <begin position="389"/>
        <end position="503"/>
    </location>
</feature>
<comment type="caution">
    <text evidence="5">The sequence shown here is derived from an EMBL/GenBank/DDBJ whole genome shotgun (WGS) entry which is preliminary data.</text>
</comment>
<evidence type="ECO:0000259" key="4">
    <source>
        <dbReference type="Pfam" id="PF00685"/>
    </source>
</evidence>
<feature type="non-terminal residue" evidence="5">
    <location>
        <position position="1"/>
    </location>
</feature>
<sequence>MSHVIPREFVGQDDITGEPIAAVVVQHLREEEEDDVEELLHATAGDLATGQPGASSTSTPSGSQQQSCPSAQIRSTESFLGRVAVGSPSVSNASFLQGRESTAGRDVAADATSPHSPACSTSQTHSPHPSARRTATLPAQSLISAENQHLEGSQALGDFGADLDLEMGEQHRDEVESRERASPQRTPSTDLGKGPMVDEVEVHVRLFPTAFSIDEAYHPLLNAIARAHPETFAHFNPRSSRLGSIFLRDLHEGWVSVRSSALRAAGERAALRPEIQGLAAQLESARQHLASLEVRFAQVTQHDAELAAAALNLEDPDPNKLVFEEWLKGLLEIMLSNASLLVSVAKLSIFICLLAAGNTLDASNLEHFGLAAADSKSAGHALAFTDFQLDNHWGTVPRGPFVDHVLEYWLQREKENVLFVTYEELTEDPTVHVRRIAEFLGCSLSGDEVEQVVWKCSYYARLSKLGVNNGEEERVNFSGMKLSSFFRSGVVGDGKKLLSPEMTFGESPSRDINQVPSPRAFNTHLPYSILPEAVKNSGCRIIYISRNPADTFVSTWHFLYNKRFGTKIPLEVAFDEFCQGTVGLGPFVDHVSEYWLEREKENVLFVTYEELKDDPNKHVSRIAEFLGCSLSADEIDQVVYWRGVVGDGKNLLSPEMMERIETLANQRWEGSGLEIKMFGAEPNPVKSLGIN</sequence>
<evidence type="ECO:0000313" key="5">
    <source>
        <dbReference type="EMBL" id="KAE9465161.1"/>
    </source>
</evidence>
<dbReference type="AlphaFoldDB" id="A0A6A4MA14"/>
<feature type="domain" description="Sulfotransferase" evidence="4">
    <location>
        <begin position="510"/>
        <end position="639"/>
    </location>
</feature>
<feature type="compositionally biased region" description="Polar residues" evidence="3">
    <location>
        <begin position="113"/>
        <end position="127"/>
    </location>
</feature>
<reference evidence="5 6" key="1">
    <citation type="journal article" date="2019" name="Genome Biol. Evol.">
        <title>The Rhododendron genome and chromosomal organization provide insight into shared whole-genome duplications across the heath family (Ericaceae).</title>
        <authorList>
            <person name="Soza V.L."/>
            <person name="Lindsley D."/>
            <person name="Waalkes A."/>
            <person name="Ramage E."/>
            <person name="Patwardhan R.P."/>
            <person name="Burton J.N."/>
            <person name="Adey A."/>
            <person name="Kumar A."/>
            <person name="Qiu R."/>
            <person name="Shendure J."/>
            <person name="Hall B."/>
        </authorList>
    </citation>
    <scope>NUCLEOTIDE SEQUENCE [LARGE SCALE GENOMIC DNA]</scope>
    <source>
        <strain evidence="5">RSF 1966-606</strain>
    </source>
</reference>
<keyword evidence="6" id="KW-1185">Reference proteome</keyword>
<name>A0A6A4MA14_9ERIC</name>
<dbReference type="Pfam" id="PF00685">
    <property type="entry name" value="Sulfotransfer_1"/>
    <property type="match status" value="2"/>
</dbReference>
<dbReference type="Proteomes" id="UP000428333">
    <property type="component" value="Linkage Group LG02"/>
</dbReference>
<feature type="compositionally biased region" description="Low complexity" evidence="3">
    <location>
        <begin position="48"/>
        <end position="72"/>
    </location>
</feature>
<comment type="similarity">
    <text evidence="1">Belongs to the sulfotransferase 1 family.</text>
</comment>
<gene>
    <name evidence="5" type="ORF">C3L33_02947</name>
</gene>
<dbReference type="GO" id="GO:0008146">
    <property type="term" value="F:sulfotransferase activity"/>
    <property type="evidence" value="ECO:0007669"/>
    <property type="project" value="InterPro"/>
</dbReference>
<dbReference type="PANTHER" id="PTHR11783">
    <property type="entry name" value="SULFOTRANSFERASE SULT"/>
    <property type="match status" value="1"/>
</dbReference>
<dbReference type="InterPro" id="IPR027417">
    <property type="entry name" value="P-loop_NTPase"/>
</dbReference>
<accession>A0A6A4MA14</accession>
<evidence type="ECO:0000256" key="2">
    <source>
        <dbReference type="ARBA" id="ARBA00022679"/>
    </source>
</evidence>
<feature type="region of interest" description="Disordered" evidence="3">
    <location>
        <begin position="169"/>
        <end position="196"/>
    </location>
</feature>
<evidence type="ECO:0000313" key="6">
    <source>
        <dbReference type="Proteomes" id="UP000428333"/>
    </source>
</evidence>
<organism evidence="5 6">
    <name type="scientific">Rhododendron williamsianum</name>
    <dbReference type="NCBI Taxonomy" id="262921"/>
    <lineage>
        <taxon>Eukaryota</taxon>
        <taxon>Viridiplantae</taxon>
        <taxon>Streptophyta</taxon>
        <taxon>Embryophyta</taxon>
        <taxon>Tracheophyta</taxon>
        <taxon>Spermatophyta</taxon>
        <taxon>Magnoliopsida</taxon>
        <taxon>eudicotyledons</taxon>
        <taxon>Gunneridae</taxon>
        <taxon>Pentapetalae</taxon>
        <taxon>asterids</taxon>
        <taxon>Ericales</taxon>
        <taxon>Ericaceae</taxon>
        <taxon>Ericoideae</taxon>
        <taxon>Rhodoreae</taxon>
        <taxon>Rhododendron</taxon>
    </lineage>
</organism>
<dbReference type="OrthoDB" id="205623at2759"/>
<feature type="compositionally biased region" description="Basic and acidic residues" evidence="3">
    <location>
        <begin position="169"/>
        <end position="182"/>
    </location>
</feature>
<evidence type="ECO:0000256" key="1">
    <source>
        <dbReference type="ARBA" id="ARBA00005771"/>
    </source>
</evidence>
<keyword evidence="2" id="KW-0808">Transferase</keyword>
<dbReference type="InterPro" id="IPR000863">
    <property type="entry name" value="Sulfotransferase_dom"/>
</dbReference>
<feature type="region of interest" description="Disordered" evidence="3">
    <location>
        <begin position="32"/>
        <end position="73"/>
    </location>
</feature>
<evidence type="ECO:0000256" key="3">
    <source>
        <dbReference type="SAM" id="MobiDB-lite"/>
    </source>
</evidence>
<dbReference type="Gene3D" id="3.40.50.300">
    <property type="entry name" value="P-loop containing nucleotide triphosphate hydrolases"/>
    <property type="match status" value="2"/>
</dbReference>